<dbReference type="InterPro" id="IPR002495">
    <property type="entry name" value="Glyco_trans_8"/>
</dbReference>
<comment type="caution">
    <text evidence="6">The sequence shown here is derived from an EMBL/GenBank/DDBJ whole genome shotgun (WGS) entry which is preliminary data.</text>
</comment>
<sequence length="770" mass="84034">MAQRALQRPPLDAPAVEGSSEGGQRLVEKLLNLVSIKGEDIMVQAQSEEILRYHRLRASLPAALWKWKTITGWHWKGSSEHINVLEMRAVLTTLKWHVSLEVTTSVHTAFEEEVPPCTLDGELFDALNFAAFYLHEALPDAPGGRVLSPGTVKADPLDVIRGGYLDTDVVVTSDLAELASFNLHGFAAGAAEDCSQRMGKYLDFDRMRSKALQSELPKGLQARKKGCVINRGVVLLDLAVWKSQNITGIIEELVRLHLTKGKGPLWRAGVSQPPFLIALAGKYYDLGAEFNVRGLGRGDIAPEEVDFHKKRRQWDPYFDKFLYKCKFHCCPGCKGWALSPYISALAQKAKILHFNGRLKPSHAGKRGLERVATSALLVNNGRCAAVESRVRWTLVAVSAGVKMTCQAAQQCEVQADSSELSCQKHLFSLPEGVISVEEIGHKAVSLKNHPWRIADDGIADQVRAQFARLVHCDAKDVALVPSTSYAISQVYAWQRLCREASARLVAVPRGRVAHLGERWGHRIAVCAVPHFLWTDGSPVDLPHLRKAAISTPGGGCGVETIEPEGDRASSPREPGDHRAFGGSDLAAQLLDDAAGTAASRSLLVVDATQSLGVVPIHVKDWKIDWLVPMAAEVYAEPACSVHKWLFGPYGLSLAARSGPRARPSLKTKQLTFVSHSRMQREVYASEEWSNDAKTEPIVQDEHNRLGADGDVCLAFDLARPGYSETFQNGAKKFDAGGRMNPILLPMVAGALEQALRGSGAAGRSKLGASK</sequence>
<dbReference type="InterPro" id="IPR050748">
    <property type="entry name" value="Glycosyltrans_8_dom-fam"/>
</dbReference>
<dbReference type="Gene3D" id="3.40.640.10">
    <property type="entry name" value="Type I PLP-dependent aspartate aminotransferase-like (Major domain)"/>
    <property type="match status" value="1"/>
</dbReference>
<dbReference type="InterPro" id="IPR015421">
    <property type="entry name" value="PyrdxlP-dep_Trfase_major"/>
</dbReference>
<dbReference type="SUPFAM" id="SSF53448">
    <property type="entry name" value="Nucleotide-diphospho-sugar transferases"/>
    <property type="match status" value="1"/>
</dbReference>
<evidence type="ECO:0000313" key="7">
    <source>
        <dbReference type="Proteomes" id="UP001642464"/>
    </source>
</evidence>
<dbReference type="PANTHER" id="PTHR13778">
    <property type="entry name" value="GLYCOSYLTRANSFERASE 8 DOMAIN-CONTAINING PROTEIN"/>
    <property type="match status" value="1"/>
</dbReference>
<organism evidence="6 7">
    <name type="scientific">Durusdinium trenchii</name>
    <dbReference type="NCBI Taxonomy" id="1381693"/>
    <lineage>
        <taxon>Eukaryota</taxon>
        <taxon>Sar</taxon>
        <taxon>Alveolata</taxon>
        <taxon>Dinophyceae</taxon>
        <taxon>Suessiales</taxon>
        <taxon>Symbiodiniaceae</taxon>
        <taxon>Durusdinium</taxon>
    </lineage>
</organism>
<proteinExistence type="inferred from homology"/>
<protein>
    <submittedName>
        <fullName evidence="6">Glycosyltransferase 8 domain-containing protein 1</fullName>
    </submittedName>
</protein>
<dbReference type="PANTHER" id="PTHR13778:SF47">
    <property type="entry name" value="LIPOPOLYSACCHARIDE 1,3-GALACTOSYLTRANSFERASE"/>
    <property type="match status" value="1"/>
</dbReference>
<evidence type="ECO:0000256" key="1">
    <source>
        <dbReference type="ARBA" id="ARBA00006351"/>
    </source>
</evidence>
<gene>
    <name evidence="6" type="ORF">SCF082_LOCUS15848</name>
</gene>
<dbReference type="EMBL" id="CAXAMM010010202">
    <property type="protein sequence ID" value="CAK9022583.1"/>
    <property type="molecule type" value="Genomic_DNA"/>
</dbReference>
<dbReference type="Proteomes" id="UP001642464">
    <property type="component" value="Unassembled WGS sequence"/>
</dbReference>
<keyword evidence="7" id="KW-1185">Reference proteome</keyword>
<name>A0ABP0K7A8_9DINO</name>
<accession>A0ABP0K7A8</accession>
<evidence type="ECO:0000256" key="5">
    <source>
        <dbReference type="SAM" id="MobiDB-lite"/>
    </source>
</evidence>
<evidence type="ECO:0000313" key="6">
    <source>
        <dbReference type="EMBL" id="CAK9022583.1"/>
    </source>
</evidence>
<keyword evidence="2" id="KW-0328">Glycosyltransferase</keyword>
<dbReference type="InterPro" id="IPR029044">
    <property type="entry name" value="Nucleotide-diphossugar_trans"/>
</dbReference>
<evidence type="ECO:0000256" key="3">
    <source>
        <dbReference type="ARBA" id="ARBA00022679"/>
    </source>
</evidence>
<feature type="region of interest" description="Disordered" evidence="5">
    <location>
        <begin position="1"/>
        <end position="20"/>
    </location>
</feature>
<dbReference type="Gene3D" id="3.90.550.10">
    <property type="entry name" value="Spore Coat Polysaccharide Biosynthesis Protein SpsA, Chain A"/>
    <property type="match status" value="1"/>
</dbReference>
<comment type="similarity">
    <text evidence="1">Belongs to the glycosyltransferase 8 family.</text>
</comment>
<keyword evidence="4" id="KW-0479">Metal-binding</keyword>
<reference evidence="6 7" key="1">
    <citation type="submission" date="2024-02" db="EMBL/GenBank/DDBJ databases">
        <authorList>
            <person name="Chen Y."/>
            <person name="Shah S."/>
            <person name="Dougan E. K."/>
            <person name="Thang M."/>
            <person name="Chan C."/>
        </authorList>
    </citation>
    <scope>NUCLEOTIDE SEQUENCE [LARGE SCALE GENOMIC DNA]</scope>
</reference>
<keyword evidence="3" id="KW-0808">Transferase</keyword>
<dbReference type="InterPro" id="IPR015424">
    <property type="entry name" value="PyrdxlP-dep_Trfase"/>
</dbReference>
<dbReference type="SUPFAM" id="SSF53383">
    <property type="entry name" value="PLP-dependent transferases"/>
    <property type="match status" value="2"/>
</dbReference>
<evidence type="ECO:0000256" key="2">
    <source>
        <dbReference type="ARBA" id="ARBA00022676"/>
    </source>
</evidence>
<dbReference type="Pfam" id="PF01501">
    <property type="entry name" value="Glyco_transf_8"/>
    <property type="match status" value="1"/>
</dbReference>
<evidence type="ECO:0000256" key="4">
    <source>
        <dbReference type="ARBA" id="ARBA00022723"/>
    </source>
</evidence>